<feature type="transmembrane region" description="Helical" evidence="2">
    <location>
        <begin position="12"/>
        <end position="31"/>
    </location>
</feature>
<dbReference type="RefSeq" id="WP_379015447.1">
    <property type="nucleotide sequence ID" value="NZ_JBHSDC010000029.1"/>
</dbReference>
<evidence type="ECO:0000256" key="1">
    <source>
        <dbReference type="SAM" id="Coils"/>
    </source>
</evidence>
<accession>A0ABV8PZ40</accession>
<keyword evidence="2" id="KW-0812">Transmembrane</keyword>
<sequence>MQLVIYNLSKSARYILLLFSFVCCASIATYANKEGDGVTKTRNDVKKGAVNDATDIKKIEHSPVSHPYEDLSYESIREEFAPNDASQQLRDSAKNILDEINKSSTWVSTIAENASVQLPFGVKKKIGGSEYQVGISNIEFTGNGTFARAFARIVLPERDENGNKKELYFAGIVELTRVGGIVSDGKLALIGNEAVKSSGDWSLSLNGNDAQAPGKIDNQTYFKFDCSGFVEVGIRGDVLLSKDVYIPIDNNYLPLTDPKQRASAPVNVVVNSFSDLIINKLQFSHPFMLKKVIGYALLIKDATLDMSDTKNPSSLPTGFSTYLTSVQPDEPNTWVGLIVNDLQVYLPKEFRRVSSNNRLTISAPFGVLDATGFSTTIDAKNIMSLAEGAADKWPFSVDQFGLKIKGSELGGGSLAGNIILPIQTKTGSDHLTYKGTISDAGDYSIQVSFTNGLKADFWKSTLTLDPSSSITLAVVDGVFRPKAVLTGKLSFDTDGGKDEKVADGKSDKKKTFSCDGITFEQLTLQTVKPYFSVKAMGAEGALRIASFEADYNIQVAKGTSSNGSAETASMKLGLDIKLMNEKIEGKTDFTINAVYNEQQNEWQYQSFQLGQIGVSADFGKTKFSGVVTILKNDPIFGNGLAGDFTLDADKFELKAKGIFGVKDDFRYWSVDGSIDGLQIKAGEITFTGFSGGASYKMNTSNKDSKLFPSGILYVPDNNAFLRVRAGIMFDVVKKDIMTADAGFEIVFNTNWGVNQVLISGNFKMYTGGDSKDDASSMKSSMKAFSSSSSSTPQQNGAVVWGKVLINLDFKNDTYSGSMDVYVNEKNKLYGDQGSYKAGTASFFIGNNNWDIKVGSPESPIALRYKEGPFDLGGTGYFMIGNDLKTSLGNAGFAIRCGMGVQYNLDYSKAFLYAHVDGGVKIDIQLAHFDNPICNGEKAGFNGWVGDGNLKAWLNGSAGVQFEFDIAGTHYKKQWEVFNASINADLYVKGPKPLYFKGEFNGKYKVRFLIFEKTGDFTINFEKGTNCEFIDDATVKKVQGEIQSEADSLLNLTKAAADSAKKAQAAQLLAAQKAEQQTAQSAIDQAKQLAAQKAAADAAAAQKIQDDAKRLIDQAKAAAAAKAAADAAAAQAAQQAAAQAVQRALDAAKAKAAADAAAAQKAQQDIQNKASQLICKALRRC</sequence>
<organism evidence="3 4">
    <name type="scientific">Parasediminibacterium paludis</name>
    <dbReference type="NCBI Taxonomy" id="908966"/>
    <lineage>
        <taxon>Bacteria</taxon>
        <taxon>Pseudomonadati</taxon>
        <taxon>Bacteroidota</taxon>
        <taxon>Chitinophagia</taxon>
        <taxon>Chitinophagales</taxon>
        <taxon>Chitinophagaceae</taxon>
        <taxon>Parasediminibacterium</taxon>
    </lineage>
</organism>
<dbReference type="EMBL" id="JBHSDC010000029">
    <property type="protein sequence ID" value="MFC4233247.1"/>
    <property type="molecule type" value="Genomic_DNA"/>
</dbReference>
<proteinExistence type="predicted"/>
<evidence type="ECO:0000256" key="2">
    <source>
        <dbReference type="SAM" id="Phobius"/>
    </source>
</evidence>
<protein>
    <submittedName>
        <fullName evidence="3">Uncharacterized protein</fullName>
    </submittedName>
</protein>
<keyword evidence="2" id="KW-0472">Membrane</keyword>
<feature type="coiled-coil region" evidence="1">
    <location>
        <begin position="1068"/>
        <end position="1120"/>
    </location>
</feature>
<keyword evidence="2" id="KW-1133">Transmembrane helix</keyword>
<dbReference type="Proteomes" id="UP001595906">
    <property type="component" value="Unassembled WGS sequence"/>
</dbReference>
<reference evidence="4" key="1">
    <citation type="journal article" date="2019" name="Int. J. Syst. Evol. Microbiol.">
        <title>The Global Catalogue of Microorganisms (GCM) 10K type strain sequencing project: providing services to taxonomists for standard genome sequencing and annotation.</title>
        <authorList>
            <consortium name="The Broad Institute Genomics Platform"/>
            <consortium name="The Broad Institute Genome Sequencing Center for Infectious Disease"/>
            <person name="Wu L."/>
            <person name="Ma J."/>
        </authorList>
    </citation>
    <scope>NUCLEOTIDE SEQUENCE [LARGE SCALE GENOMIC DNA]</scope>
    <source>
        <strain evidence="4">CECT 8010</strain>
    </source>
</reference>
<evidence type="ECO:0000313" key="3">
    <source>
        <dbReference type="EMBL" id="MFC4233247.1"/>
    </source>
</evidence>
<name>A0ABV8PZ40_9BACT</name>
<keyword evidence="1" id="KW-0175">Coiled coil</keyword>
<comment type="caution">
    <text evidence="3">The sequence shown here is derived from an EMBL/GenBank/DDBJ whole genome shotgun (WGS) entry which is preliminary data.</text>
</comment>
<evidence type="ECO:0000313" key="4">
    <source>
        <dbReference type="Proteomes" id="UP001595906"/>
    </source>
</evidence>
<gene>
    <name evidence="3" type="ORF">ACFOW1_15200</name>
</gene>
<keyword evidence="4" id="KW-1185">Reference proteome</keyword>